<dbReference type="Proteomes" id="UP000257109">
    <property type="component" value="Unassembled WGS sequence"/>
</dbReference>
<organism evidence="2 3">
    <name type="scientific">Mucuna pruriens</name>
    <name type="common">Velvet bean</name>
    <name type="synonym">Dolichos pruriens</name>
    <dbReference type="NCBI Taxonomy" id="157652"/>
    <lineage>
        <taxon>Eukaryota</taxon>
        <taxon>Viridiplantae</taxon>
        <taxon>Streptophyta</taxon>
        <taxon>Embryophyta</taxon>
        <taxon>Tracheophyta</taxon>
        <taxon>Spermatophyta</taxon>
        <taxon>Magnoliopsida</taxon>
        <taxon>eudicotyledons</taxon>
        <taxon>Gunneridae</taxon>
        <taxon>Pentapetalae</taxon>
        <taxon>rosids</taxon>
        <taxon>fabids</taxon>
        <taxon>Fabales</taxon>
        <taxon>Fabaceae</taxon>
        <taxon>Papilionoideae</taxon>
        <taxon>50 kb inversion clade</taxon>
        <taxon>NPAAA clade</taxon>
        <taxon>indigoferoid/millettioid clade</taxon>
        <taxon>Phaseoleae</taxon>
        <taxon>Mucuna</taxon>
    </lineage>
</organism>
<evidence type="ECO:0000313" key="3">
    <source>
        <dbReference type="Proteomes" id="UP000257109"/>
    </source>
</evidence>
<proteinExistence type="predicted"/>
<keyword evidence="3" id="KW-1185">Reference proteome</keyword>
<gene>
    <name evidence="2" type="ORF">CR513_51958</name>
</gene>
<dbReference type="EMBL" id="QJKJ01012313">
    <property type="protein sequence ID" value="RDX68993.1"/>
    <property type="molecule type" value="Genomic_DNA"/>
</dbReference>
<accession>A0A371ESJ7</accession>
<protein>
    <recommendedName>
        <fullName evidence="1">Reverse transcriptase Ty1/copia-type domain-containing protein</fullName>
    </recommendedName>
</protein>
<dbReference type="Pfam" id="PF07727">
    <property type="entry name" value="RVT_2"/>
    <property type="match status" value="1"/>
</dbReference>
<dbReference type="InterPro" id="IPR013103">
    <property type="entry name" value="RVT_2"/>
</dbReference>
<name>A0A371ESJ7_MUCPR</name>
<dbReference type="OrthoDB" id="411615at2759"/>
<dbReference type="STRING" id="157652.A0A371ESJ7"/>
<feature type="non-terminal residue" evidence="2">
    <location>
        <position position="1"/>
    </location>
</feature>
<feature type="domain" description="Reverse transcriptase Ty1/copia-type" evidence="1">
    <location>
        <begin position="32"/>
        <end position="87"/>
    </location>
</feature>
<evidence type="ECO:0000313" key="2">
    <source>
        <dbReference type="EMBL" id="RDX68993.1"/>
    </source>
</evidence>
<dbReference type="AlphaFoldDB" id="A0A371ESJ7"/>
<reference evidence="2" key="1">
    <citation type="submission" date="2018-05" db="EMBL/GenBank/DDBJ databases">
        <title>Draft genome of Mucuna pruriens seed.</title>
        <authorList>
            <person name="Nnadi N.E."/>
            <person name="Vos R."/>
            <person name="Hasami M.H."/>
            <person name="Devisetty U.K."/>
            <person name="Aguiy J.C."/>
        </authorList>
    </citation>
    <scope>NUCLEOTIDE SEQUENCE [LARGE SCALE GENOMIC DNA]</scope>
    <source>
        <strain evidence="2">JCA_2017</strain>
    </source>
</reference>
<evidence type="ECO:0000259" key="1">
    <source>
        <dbReference type="Pfam" id="PF07727"/>
    </source>
</evidence>
<sequence length="93" mass="11139">MTIWYIYMTISCDNSEKWLDPMKEELKSMEHNDVWNLVELPEGCKRVSSKRVFKNKHDSHDNLECYKARLVAKGITQKDDIDYKETFLQKGFF</sequence>
<comment type="caution">
    <text evidence="2">The sequence shown here is derived from an EMBL/GenBank/DDBJ whole genome shotgun (WGS) entry which is preliminary data.</text>
</comment>